<evidence type="ECO:0000256" key="1">
    <source>
        <dbReference type="ARBA" id="ARBA00023027"/>
    </source>
</evidence>
<dbReference type="Pfam" id="PF01370">
    <property type="entry name" value="Epimerase"/>
    <property type="match status" value="1"/>
</dbReference>
<evidence type="ECO:0000313" key="3">
    <source>
        <dbReference type="EMBL" id="SEI65759.1"/>
    </source>
</evidence>
<proteinExistence type="predicted"/>
<gene>
    <name evidence="3" type="ORF">SAMN05216201_101390</name>
</gene>
<dbReference type="EMBL" id="FNZE01000001">
    <property type="protein sequence ID" value="SEI65759.1"/>
    <property type="molecule type" value="Genomic_DNA"/>
</dbReference>
<dbReference type="PRINTS" id="PR01713">
    <property type="entry name" value="NUCEPIMERASE"/>
</dbReference>
<keyword evidence="1" id="KW-0520">NAD</keyword>
<dbReference type="PANTHER" id="PTHR43574">
    <property type="entry name" value="EPIMERASE-RELATED"/>
    <property type="match status" value="1"/>
</dbReference>
<dbReference type="CDD" id="cd05253">
    <property type="entry name" value="UDP_GE_SDE_e"/>
    <property type="match status" value="1"/>
</dbReference>
<feature type="domain" description="NAD-dependent epimerase/dehydratase" evidence="2">
    <location>
        <begin position="4"/>
        <end position="232"/>
    </location>
</feature>
<dbReference type="AlphaFoldDB" id="A0A1H6SD35"/>
<evidence type="ECO:0000313" key="4">
    <source>
        <dbReference type="Proteomes" id="UP000242930"/>
    </source>
</evidence>
<dbReference type="InterPro" id="IPR001509">
    <property type="entry name" value="Epimerase_deHydtase"/>
</dbReference>
<organism evidence="3 4">
    <name type="scientific">Pseudomonas linyingensis</name>
    <dbReference type="NCBI Taxonomy" id="915471"/>
    <lineage>
        <taxon>Bacteria</taxon>
        <taxon>Pseudomonadati</taxon>
        <taxon>Pseudomonadota</taxon>
        <taxon>Gammaproteobacteria</taxon>
        <taxon>Pseudomonadales</taxon>
        <taxon>Pseudomonadaceae</taxon>
        <taxon>Pseudomonas</taxon>
    </lineage>
</organism>
<name>A0A1H6SD35_9PSED</name>
<dbReference type="SUPFAM" id="SSF51735">
    <property type="entry name" value="NAD(P)-binding Rossmann-fold domains"/>
    <property type="match status" value="1"/>
</dbReference>
<protein>
    <submittedName>
        <fullName evidence="3">UDP-glucuronate 4-epimerase</fullName>
    </submittedName>
</protein>
<dbReference type="Gene3D" id="3.40.50.720">
    <property type="entry name" value="NAD(P)-binding Rossmann-like Domain"/>
    <property type="match status" value="1"/>
</dbReference>
<dbReference type="RefSeq" id="WP_090306065.1">
    <property type="nucleotide sequence ID" value="NZ_FNZE01000001.1"/>
</dbReference>
<dbReference type="Proteomes" id="UP000242930">
    <property type="component" value="Unassembled WGS sequence"/>
</dbReference>
<sequence length="332" mass="36858">MKFLVTGAAGFIGFHTARRLCAEGHEVVGIDNLNDYYSVALKEARLAQLAGLSNFRFHKLDIVDKDGLLRLFEEHRFQRVIHLAAQAGVRYSVDHPEVYAESNLTGYLNVLEACRHFPVEHLVYASSSSVYGLNDKLPFATSDAVDQPASLYAATKRANELMAFTYAHLYGVPATGLRFFTVYGPWGRPDMALFKFTDAILHGRPIDIYNDGQMSRDFTYIDDIVEGILRLQALPPSAAVQAADGTTTRQVPSKVYNIGLGAPVKLLDFVECIEAAVGIAAQKNYLPLQPGDVVRTWADVAELAELIDFRPATTLQTGVSHFVNWYRDYYAV</sequence>
<accession>A0A1H6SD35</accession>
<dbReference type="InterPro" id="IPR036291">
    <property type="entry name" value="NAD(P)-bd_dom_sf"/>
</dbReference>
<reference evidence="4" key="1">
    <citation type="submission" date="2016-10" db="EMBL/GenBank/DDBJ databases">
        <authorList>
            <person name="Varghese N."/>
            <person name="Submissions S."/>
        </authorList>
    </citation>
    <scope>NUCLEOTIDE SEQUENCE [LARGE SCALE GENOMIC DNA]</scope>
    <source>
        <strain evidence="4">LMG 25967</strain>
    </source>
</reference>
<keyword evidence="4" id="KW-1185">Reference proteome</keyword>
<evidence type="ECO:0000259" key="2">
    <source>
        <dbReference type="Pfam" id="PF01370"/>
    </source>
</evidence>
<dbReference type="STRING" id="915471.SAMN05216201_101390"/>
<dbReference type="OrthoDB" id="9803010at2"/>